<protein>
    <submittedName>
        <fullName evidence="4">Arylsulfatase</fullName>
        <ecNumber evidence="4">3.1.6.1</ecNumber>
    </submittedName>
</protein>
<comment type="caution">
    <text evidence="4">The sequence shown here is derived from an EMBL/GenBank/DDBJ whole genome shotgun (WGS) entry which is preliminary data.</text>
</comment>
<dbReference type="Gene3D" id="3.40.720.10">
    <property type="entry name" value="Alkaline Phosphatase, subunit A"/>
    <property type="match status" value="1"/>
</dbReference>
<accession>A0A5C5XC86</accession>
<dbReference type="InterPro" id="IPR017850">
    <property type="entry name" value="Alkaline_phosphatase_core_sf"/>
</dbReference>
<dbReference type="FunFam" id="3.40.720.10:FF:000047">
    <property type="entry name" value="Arylsulfatase"/>
    <property type="match status" value="1"/>
</dbReference>
<name>A0A5C5XC86_9PLAN</name>
<feature type="domain" description="Sulfatase N-terminal" evidence="3">
    <location>
        <begin position="30"/>
        <end position="423"/>
    </location>
</feature>
<dbReference type="SUPFAM" id="SSF53649">
    <property type="entry name" value="Alkaline phosphatase-like"/>
    <property type="match status" value="1"/>
</dbReference>
<evidence type="ECO:0000313" key="5">
    <source>
        <dbReference type="Proteomes" id="UP000316095"/>
    </source>
</evidence>
<dbReference type="Pfam" id="PF00884">
    <property type="entry name" value="Sulfatase"/>
    <property type="match status" value="1"/>
</dbReference>
<gene>
    <name evidence="4" type="primary">atsA_4</name>
    <name evidence="4" type="ORF">Pan54_02390</name>
</gene>
<dbReference type="GO" id="GO:0004065">
    <property type="term" value="F:arylsulfatase activity"/>
    <property type="evidence" value="ECO:0007669"/>
    <property type="project" value="UniProtKB-EC"/>
</dbReference>
<evidence type="ECO:0000256" key="1">
    <source>
        <dbReference type="ARBA" id="ARBA00008779"/>
    </source>
</evidence>
<organism evidence="4 5">
    <name type="scientific">Rubinisphaera italica</name>
    <dbReference type="NCBI Taxonomy" id="2527969"/>
    <lineage>
        <taxon>Bacteria</taxon>
        <taxon>Pseudomonadati</taxon>
        <taxon>Planctomycetota</taxon>
        <taxon>Planctomycetia</taxon>
        <taxon>Planctomycetales</taxon>
        <taxon>Planctomycetaceae</taxon>
        <taxon>Rubinisphaera</taxon>
    </lineage>
</organism>
<keyword evidence="2 4" id="KW-0378">Hydrolase</keyword>
<keyword evidence="5" id="KW-1185">Reference proteome</keyword>
<dbReference type="PANTHER" id="PTHR42693">
    <property type="entry name" value="ARYLSULFATASE FAMILY MEMBER"/>
    <property type="match status" value="1"/>
</dbReference>
<dbReference type="CDD" id="cd16025">
    <property type="entry name" value="PAS_like"/>
    <property type="match status" value="1"/>
</dbReference>
<proteinExistence type="inferred from homology"/>
<evidence type="ECO:0000256" key="2">
    <source>
        <dbReference type="ARBA" id="ARBA00022801"/>
    </source>
</evidence>
<dbReference type="Gene3D" id="3.30.1120.10">
    <property type="match status" value="1"/>
</dbReference>
<evidence type="ECO:0000259" key="3">
    <source>
        <dbReference type="Pfam" id="PF00884"/>
    </source>
</evidence>
<dbReference type="EC" id="3.1.6.1" evidence="4"/>
<dbReference type="AlphaFoldDB" id="A0A5C5XC86"/>
<evidence type="ECO:0000313" key="4">
    <source>
        <dbReference type="EMBL" id="TWT59532.1"/>
    </source>
</evidence>
<comment type="similarity">
    <text evidence="1">Belongs to the sulfatase family.</text>
</comment>
<reference evidence="4 5" key="1">
    <citation type="submission" date="2019-02" db="EMBL/GenBank/DDBJ databases">
        <title>Deep-cultivation of Planctomycetes and their phenomic and genomic characterization uncovers novel biology.</title>
        <authorList>
            <person name="Wiegand S."/>
            <person name="Jogler M."/>
            <person name="Boedeker C."/>
            <person name="Pinto D."/>
            <person name="Vollmers J."/>
            <person name="Rivas-Marin E."/>
            <person name="Kohn T."/>
            <person name="Peeters S.H."/>
            <person name="Heuer A."/>
            <person name="Rast P."/>
            <person name="Oberbeckmann S."/>
            <person name="Bunk B."/>
            <person name="Jeske O."/>
            <person name="Meyerdierks A."/>
            <person name="Storesund J.E."/>
            <person name="Kallscheuer N."/>
            <person name="Luecker S."/>
            <person name="Lage O.M."/>
            <person name="Pohl T."/>
            <person name="Merkel B.J."/>
            <person name="Hornburger P."/>
            <person name="Mueller R.-W."/>
            <person name="Bruemmer F."/>
            <person name="Labrenz M."/>
            <person name="Spormann A.M."/>
            <person name="Op Den Camp H."/>
            <person name="Overmann J."/>
            <person name="Amann R."/>
            <person name="Jetten M.S.M."/>
            <person name="Mascher T."/>
            <person name="Medema M.H."/>
            <person name="Devos D.P."/>
            <person name="Kaster A.-K."/>
            <person name="Ovreas L."/>
            <person name="Rohde M."/>
            <person name="Galperin M.Y."/>
            <person name="Jogler C."/>
        </authorList>
    </citation>
    <scope>NUCLEOTIDE SEQUENCE [LARGE SCALE GENOMIC DNA]</scope>
    <source>
        <strain evidence="4 5">Pan54</strain>
    </source>
</reference>
<dbReference type="InterPro" id="IPR000917">
    <property type="entry name" value="Sulfatase_N"/>
</dbReference>
<sequence>MNRWKLCLTIAAGILLGVHSKEFLNADERPNIVIILVDDMGFSDVGCYGSEISTPNLDRLAENGLRFTQFYNTGRCCPTRAALLTGLYSHQAGIGHMNQDKGDKRPGYRGHLLKRCVTIGEVLRPAGYLTAVTGKWHVGASDHSWWPLQRGFDRFYGVPQGGGFYFAPTKGRDLVAGNDIQFSFGDKMPEGFYTTDAFAEQGNEFVKEAVKQEKPFFWYLAFNAPHWPLQADQKDIEKYKGKYLEGWEATRKARHQKQIELGLIDEAWDLTPQDPEGVKWSQLDQSSQEKQDLGMACYAAVMERMDHAVGKVVASLEEQGVLDNTLILFLSDNGGCAEGGDLVKNSGTPEAAWGSADSFIRYGKAWSNVSNTPFRKHKHWNHEGGIASPLIAHWPKGIPQHREGTFCRQPAHVIDLMATCADLGQAKYPKNFYGNEIVPLAGKSLKPLLSGREQRIHEVIFWEHEGNRAVRKGDWKLVANGPKGKWELYDMQNDRTEMHNLAGEKPAKVKELISDWEEWAKESYVLPWIWKPGYMKARAEHVSQ</sequence>
<dbReference type="PANTHER" id="PTHR42693:SF53">
    <property type="entry name" value="ENDO-4-O-SULFATASE"/>
    <property type="match status" value="1"/>
</dbReference>
<dbReference type="Proteomes" id="UP000316095">
    <property type="component" value="Unassembled WGS sequence"/>
</dbReference>
<dbReference type="RefSeq" id="WP_146501675.1">
    <property type="nucleotide sequence ID" value="NZ_SJPG01000001.1"/>
</dbReference>
<dbReference type="EMBL" id="SJPG01000001">
    <property type="protein sequence ID" value="TWT59532.1"/>
    <property type="molecule type" value="Genomic_DNA"/>
</dbReference>
<dbReference type="OrthoDB" id="9783154at2"/>
<dbReference type="InterPro" id="IPR050738">
    <property type="entry name" value="Sulfatase"/>
</dbReference>